<protein>
    <submittedName>
        <fullName evidence="1">Uncharacterized protein</fullName>
    </submittedName>
</protein>
<dbReference type="Proteomes" id="UP000752171">
    <property type="component" value="Unassembled WGS sequence"/>
</dbReference>
<dbReference type="EMBL" id="JAICCE010000020">
    <property type="protein sequence ID" value="KAG9263431.1"/>
    <property type="molecule type" value="Genomic_DNA"/>
</dbReference>
<evidence type="ECO:0000313" key="1">
    <source>
        <dbReference type="EMBL" id="KAG9263431.1"/>
    </source>
</evidence>
<dbReference type="AlphaFoldDB" id="A0A8T2L337"/>
<organism evidence="1 2">
    <name type="scientific">Astyanax mexicanus</name>
    <name type="common">Blind cave fish</name>
    <name type="synonym">Astyanax fasciatus mexicanus</name>
    <dbReference type="NCBI Taxonomy" id="7994"/>
    <lineage>
        <taxon>Eukaryota</taxon>
        <taxon>Metazoa</taxon>
        <taxon>Chordata</taxon>
        <taxon>Craniata</taxon>
        <taxon>Vertebrata</taxon>
        <taxon>Euteleostomi</taxon>
        <taxon>Actinopterygii</taxon>
        <taxon>Neopterygii</taxon>
        <taxon>Teleostei</taxon>
        <taxon>Ostariophysi</taxon>
        <taxon>Characiformes</taxon>
        <taxon>Characoidei</taxon>
        <taxon>Acestrorhamphidae</taxon>
        <taxon>Acestrorhamphinae</taxon>
        <taxon>Astyanax</taxon>
    </lineage>
</organism>
<sequence length="94" mass="10264">MSSSRTSPLRFQADGERADPALIPNAFAVSAEEISVNQRAVFYDGSRAPSDGEQIRSTAGCFIELCVKLYSSTSLPLFLKPSPWLKEFMGSDSQ</sequence>
<comment type="caution">
    <text evidence="1">The sequence shown here is derived from an EMBL/GenBank/DDBJ whole genome shotgun (WGS) entry which is preliminary data.</text>
</comment>
<name>A0A8T2L337_ASTMX</name>
<proteinExistence type="predicted"/>
<accession>A0A8T2L337</accession>
<gene>
    <name evidence="1" type="ORF">AMEX_G23468</name>
</gene>
<reference evidence="1 2" key="1">
    <citation type="submission" date="2021-07" db="EMBL/GenBank/DDBJ databases">
        <authorList>
            <person name="Imarazene B."/>
            <person name="Zahm M."/>
            <person name="Klopp C."/>
            <person name="Cabau C."/>
            <person name="Beille S."/>
            <person name="Jouanno E."/>
            <person name="Castinel A."/>
            <person name="Lluch J."/>
            <person name="Gil L."/>
            <person name="Kuchtly C."/>
            <person name="Lopez Roques C."/>
            <person name="Donnadieu C."/>
            <person name="Parrinello H."/>
            <person name="Journot L."/>
            <person name="Du K."/>
            <person name="Schartl M."/>
            <person name="Retaux S."/>
            <person name="Guiguen Y."/>
        </authorList>
    </citation>
    <scope>NUCLEOTIDE SEQUENCE [LARGE SCALE GENOMIC DNA]</scope>
    <source>
        <strain evidence="1">Pach_M1</strain>
        <tissue evidence="1">Testis</tissue>
    </source>
</reference>
<evidence type="ECO:0000313" key="2">
    <source>
        <dbReference type="Proteomes" id="UP000752171"/>
    </source>
</evidence>